<dbReference type="AlphaFoldDB" id="A0A0C3AN30"/>
<evidence type="ECO:0000313" key="1">
    <source>
        <dbReference type="EMBL" id="KIM75308.1"/>
    </source>
</evidence>
<feature type="non-terminal residue" evidence="1">
    <location>
        <position position="1"/>
    </location>
</feature>
<reference evidence="2" key="2">
    <citation type="submission" date="2015-01" db="EMBL/GenBank/DDBJ databases">
        <title>Evolutionary Origins and Diversification of the Mycorrhizal Mutualists.</title>
        <authorList>
            <consortium name="DOE Joint Genome Institute"/>
            <consortium name="Mycorrhizal Genomics Consortium"/>
            <person name="Kohler A."/>
            <person name="Kuo A."/>
            <person name="Nagy L.G."/>
            <person name="Floudas D."/>
            <person name="Copeland A."/>
            <person name="Barry K.W."/>
            <person name="Cichocki N."/>
            <person name="Veneault-Fourrey C."/>
            <person name="LaButti K."/>
            <person name="Lindquist E.A."/>
            <person name="Lipzen A."/>
            <person name="Lundell T."/>
            <person name="Morin E."/>
            <person name="Murat C."/>
            <person name="Riley R."/>
            <person name="Ohm R."/>
            <person name="Sun H."/>
            <person name="Tunlid A."/>
            <person name="Henrissat B."/>
            <person name="Grigoriev I.V."/>
            <person name="Hibbett D.S."/>
            <person name="Martin F."/>
        </authorList>
    </citation>
    <scope>NUCLEOTIDE SEQUENCE [LARGE SCALE GENOMIC DNA]</scope>
    <source>
        <strain evidence="2">F 1598</strain>
    </source>
</reference>
<reference evidence="1 2" key="1">
    <citation type="submission" date="2014-04" db="EMBL/GenBank/DDBJ databases">
        <authorList>
            <consortium name="DOE Joint Genome Institute"/>
            <person name="Kuo A."/>
            <person name="Tarkka M."/>
            <person name="Buscot F."/>
            <person name="Kohler A."/>
            <person name="Nagy L.G."/>
            <person name="Floudas D."/>
            <person name="Copeland A."/>
            <person name="Barry K.W."/>
            <person name="Cichocki N."/>
            <person name="Veneault-Fourrey C."/>
            <person name="LaButti K."/>
            <person name="Lindquist E.A."/>
            <person name="Lipzen A."/>
            <person name="Lundell T."/>
            <person name="Morin E."/>
            <person name="Murat C."/>
            <person name="Sun H."/>
            <person name="Tunlid A."/>
            <person name="Henrissat B."/>
            <person name="Grigoriev I.V."/>
            <person name="Hibbett D.S."/>
            <person name="Martin F."/>
            <person name="Nordberg H.P."/>
            <person name="Cantor M.N."/>
            <person name="Hua S.X."/>
        </authorList>
    </citation>
    <scope>NUCLEOTIDE SEQUENCE [LARGE SCALE GENOMIC DNA]</scope>
    <source>
        <strain evidence="1 2">F 1598</strain>
    </source>
</reference>
<evidence type="ECO:0008006" key="3">
    <source>
        <dbReference type="Google" id="ProtNLM"/>
    </source>
</evidence>
<keyword evidence="2" id="KW-1185">Reference proteome</keyword>
<protein>
    <recommendedName>
        <fullName evidence="3">Carbohydrate-binding module family 50 protein</fullName>
    </recommendedName>
</protein>
<evidence type="ECO:0000313" key="2">
    <source>
        <dbReference type="Proteomes" id="UP000054166"/>
    </source>
</evidence>
<accession>A0A0C3AN30</accession>
<dbReference type="InterPro" id="IPR018392">
    <property type="entry name" value="LysM"/>
</dbReference>
<dbReference type="Proteomes" id="UP000054166">
    <property type="component" value="Unassembled WGS sequence"/>
</dbReference>
<dbReference type="HOGENOM" id="CLU_3147268_0_0_1"/>
<dbReference type="InParanoid" id="A0A0C3AN30"/>
<dbReference type="CDD" id="cd00118">
    <property type="entry name" value="LysM"/>
    <property type="match status" value="1"/>
</dbReference>
<name>A0A0C3AN30_PILCF</name>
<proteinExistence type="predicted"/>
<gene>
    <name evidence="1" type="ORF">PILCRDRAFT_79153</name>
</gene>
<dbReference type="Gene3D" id="3.10.350.10">
    <property type="entry name" value="LysM domain"/>
    <property type="match status" value="1"/>
</dbReference>
<sequence length="49" mass="5375">KGQDCKTTWVVQPSDTCNKIVSNTGISQSVLRANNPNINADCFIYSSKK</sequence>
<dbReference type="InterPro" id="IPR036779">
    <property type="entry name" value="LysM_dom_sf"/>
</dbReference>
<dbReference type="EMBL" id="KN833048">
    <property type="protein sequence ID" value="KIM75308.1"/>
    <property type="molecule type" value="Genomic_DNA"/>
</dbReference>
<organism evidence="1 2">
    <name type="scientific">Piloderma croceum (strain F 1598)</name>
    <dbReference type="NCBI Taxonomy" id="765440"/>
    <lineage>
        <taxon>Eukaryota</taxon>
        <taxon>Fungi</taxon>
        <taxon>Dikarya</taxon>
        <taxon>Basidiomycota</taxon>
        <taxon>Agaricomycotina</taxon>
        <taxon>Agaricomycetes</taxon>
        <taxon>Agaricomycetidae</taxon>
        <taxon>Atheliales</taxon>
        <taxon>Atheliaceae</taxon>
        <taxon>Piloderma</taxon>
    </lineage>
</organism>
<dbReference type="SUPFAM" id="SSF54106">
    <property type="entry name" value="LysM domain"/>
    <property type="match status" value="1"/>
</dbReference>